<name>A0ACC1X2E4_MELAZ</name>
<sequence>MRSVHSYAIKFEDFYGHSLFYDSQECLVERFLEGLQADIRDRMPSYNIHTLPYAILLAKGIEEQLKLDFDRVIGDVVDNVANKISDNMAKIDHKIMTEDVPEKKIDDVPKIIQEENCFWHHLLDRDHTTHVHSISSWERRVILKAS</sequence>
<reference evidence="1 2" key="1">
    <citation type="journal article" date="2023" name="Science">
        <title>Complex scaffold remodeling in plant triterpene biosynthesis.</title>
        <authorList>
            <person name="De La Pena R."/>
            <person name="Hodgson H."/>
            <person name="Liu J.C."/>
            <person name="Stephenson M.J."/>
            <person name="Martin A.C."/>
            <person name="Owen C."/>
            <person name="Harkess A."/>
            <person name="Leebens-Mack J."/>
            <person name="Jimenez L.E."/>
            <person name="Osbourn A."/>
            <person name="Sattely E.S."/>
        </authorList>
    </citation>
    <scope>NUCLEOTIDE SEQUENCE [LARGE SCALE GENOMIC DNA]</scope>
    <source>
        <strain evidence="2">cv. JPN11</strain>
        <tissue evidence="1">Leaf</tissue>
    </source>
</reference>
<proteinExistence type="predicted"/>
<gene>
    <name evidence="1" type="ORF">OWV82_021898</name>
</gene>
<dbReference type="Proteomes" id="UP001164539">
    <property type="component" value="Chromosome 12"/>
</dbReference>
<protein>
    <submittedName>
        <fullName evidence="1">Uncharacterized protein</fullName>
    </submittedName>
</protein>
<keyword evidence="2" id="KW-1185">Reference proteome</keyword>
<comment type="caution">
    <text evidence="1">The sequence shown here is derived from an EMBL/GenBank/DDBJ whole genome shotgun (WGS) entry which is preliminary data.</text>
</comment>
<dbReference type="EMBL" id="CM051405">
    <property type="protein sequence ID" value="KAJ4705072.1"/>
    <property type="molecule type" value="Genomic_DNA"/>
</dbReference>
<evidence type="ECO:0000313" key="2">
    <source>
        <dbReference type="Proteomes" id="UP001164539"/>
    </source>
</evidence>
<accession>A0ACC1X2E4</accession>
<evidence type="ECO:0000313" key="1">
    <source>
        <dbReference type="EMBL" id="KAJ4705072.1"/>
    </source>
</evidence>
<organism evidence="1 2">
    <name type="scientific">Melia azedarach</name>
    <name type="common">Chinaberry tree</name>
    <dbReference type="NCBI Taxonomy" id="155640"/>
    <lineage>
        <taxon>Eukaryota</taxon>
        <taxon>Viridiplantae</taxon>
        <taxon>Streptophyta</taxon>
        <taxon>Embryophyta</taxon>
        <taxon>Tracheophyta</taxon>
        <taxon>Spermatophyta</taxon>
        <taxon>Magnoliopsida</taxon>
        <taxon>eudicotyledons</taxon>
        <taxon>Gunneridae</taxon>
        <taxon>Pentapetalae</taxon>
        <taxon>rosids</taxon>
        <taxon>malvids</taxon>
        <taxon>Sapindales</taxon>
        <taxon>Meliaceae</taxon>
        <taxon>Melia</taxon>
    </lineage>
</organism>